<dbReference type="Gene3D" id="1.25.40.10">
    <property type="entry name" value="Tetratricopeptide repeat domain"/>
    <property type="match status" value="1"/>
</dbReference>
<sequence length="400" mass="45061">MYKGKNIFDEGMSAFSCPIHLNLLDIIQEMNRVERYPLEVYSEKILKAASLFNTGLSKSRESDLISAKEWFCKALDQLHDFNISCLECIPPGTIRDQVSLSVSLLRCMALLNLGHVEFQQSNFVESSRTYHQSLDHLKSIRRDLDTGSIQSEMHQEALFYSSYIMAACLNCIGITLFQEEITDEQGSEYDLIQAKAEGCLKYLKASTTLYEECSRHHSNLGDSLTFGDTLPFNANMATAFNNLGRVYYIMDDFEQCLESYTVCLNLRLLSLPANHLDISVSYFNMGQALQARGQEGDKEEVLDHYLTFLAIAAPTLGYADESIVKAVVVVTDIYTFLGRFLEAESILHEYLSSSSFTLPDALKSKAILLTTLSTVYASQQKLQESFETLLQAQDLMLTIP</sequence>
<keyword evidence="2" id="KW-0802">TPR repeat</keyword>
<dbReference type="InterPro" id="IPR011990">
    <property type="entry name" value="TPR-like_helical_dom_sf"/>
</dbReference>
<dbReference type="AlphaFoldDB" id="A0AAD3H4Y7"/>
<gene>
    <name evidence="3" type="ORF">CTEN210_06669</name>
</gene>
<dbReference type="SUPFAM" id="SSF48452">
    <property type="entry name" value="TPR-like"/>
    <property type="match status" value="1"/>
</dbReference>
<keyword evidence="4" id="KW-1185">Reference proteome</keyword>
<dbReference type="PANTHER" id="PTHR45641">
    <property type="entry name" value="TETRATRICOPEPTIDE REPEAT PROTEIN (AFU_ORTHOLOGUE AFUA_6G03870)"/>
    <property type="match status" value="1"/>
</dbReference>
<dbReference type="EMBL" id="BLLK01000038">
    <property type="protein sequence ID" value="GFH50193.1"/>
    <property type="molecule type" value="Genomic_DNA"/>
</dbReference>
<proteinExistence type="predicted"/>
<dbReference type="InterPro" id="IPR019734">
    <property type="entry name" value="TPR_rpt"/>
</dbReference>
<evidence type="ECO:0000256" key="2">
    <source>
        <dbReference type="ARBA" id="ARBA00022803"/>
    </source>
</evidence>
<name>A0AAD3H4Y7_9STRA</name>
<keyword evidence="1" id="KW-0677">Repeat</keyword>
<organism evidence="3 4">
    <name type="scientific">Chaetoceros tenuissimus</name>
    <dbReference type="NCBI Taxonomy" id="426638"/>
    <lineage>
        <taxon>Eukaryota</taxon>
        <taxon>Sar</taxon>
        <taxon>Stramenopiles</taxon>
        <taxon>Ochrophyta</taxon>
        <taxon>Bacillariophyta</taxon>
        <taxon>Coscinodiscophyceae</taxon>
        <taxon>Chaetocerotophycidae</taxon>
        <taxon>Chaetocerotales</taxon>
        <taxon>Chaetocerotaceae</taxon>
        <taxon>Chaetoceros</taxon>
    </lineage>
</organism>
<protein>
    <submittedName>
        <fullName evidence="3">Uncharacterized protein</fullName>
    </submittedName>
</protein>
<accession>A0AAD3H4Y7</accession>
<comment type="caution">
    <text evidence="3">The sequence shown here is derived from an EMBL/GenBank/DDBJ whole genome shotgun (WGS) entry which is preliminary data.</text>
</comment>
<reference evidence="3 4" key="1">
    <citation type="journal article" date="2021" name="Sci. Rep.">
        <title>The genome of the diatom Chaetoceros tenuissimus carries an ancient integrated fragment of an extant virus.</title>
        <authorList>
            <person name="Hongo Y."/>
            <person name="Kimura K."/>
            <person name="Takaki Y."/>
            <person name="Yoshida Y."/>
            <person name="Baba S."/>
            <person name="Kobayashi G."/>
            <person name="Nagasaki K."/>
            <person name="Hano T."/>
            <person name="Tomaru Y."/>
        </authorList>
    </citation>
    <scope>NUCLEOTIDE SEQUENCE [LARGE SCALE GENOMIC DNA]</scope>
    <source>
        <strain evidence="3 4">NIES-3715</strain>
    </source>
</reference>
<dbReference type="PANTHER" id="PTHR45641:SF19">
    <property type="entry name" value="NEPHROCYSTIN-3"/>
    <property type="match status" value="1"/>
</dbReference>
<dbReference type="SMART" id="SM00028">
    <property type="entry name" value="TPR"/>
    <property type="match status" value="3"/>
</dbReference>
<dbReference type="Proteomes" id="UP001054902">
    <property type="component" value="Unassembled WGS sequence"/>
</dbReference>
<evidence type="ECO:0000256" key="1">
    <source>
        <dbReference type="ARBA" id="ARBA00022737"/>
    </source>
</evidence>
<evidence type="ECO:0000313" key="3">
    <source>
        <dbReference type="EMBL" id="GFH50193.1"/>
    </source>
</evidence>
<evidence type="ECO:0000313" key="4">
    <source>
        <dbReference type="Proteomes" id="UP001054902"/>
    </source>
</evidence>